<name>A0AAV1WJN0_LUPLU</name>
<evidence type="ECO:0000313" key="2">
    <source>
        <dbReference type="EMBL" id="CAL0309544.1"/>
    </source>
</evidence>
<proteinExistence type="predicted"/>
<keyword evidence="3" id="KW-1185">Reference proteome</keyword>
<dbReference type="AlphaFoldDB" id="A0AAV1WJN0"/>
<feature type="compositionally biased region" description="Polar residues" evidence="1">
    <location>
        <begin position="283"/>
        <end position="301"/>
    </location>
</feature>
<feature type="compositionally biased region" description="Basic and acidic residues" evidence="1">
    <location>
        <begin position="270"/>
        <end position="281"/>
    </location>
</feature>
<organism evidence="2 3">
    <name type="scientific">Lupinus luteus</name>
    <name type="common">European yellow lupine</name>
    <dbReference type="NCBI Taxonomy" id="3873"/>
    <lineage>
        <taxon>Eukaryota</taxon>
        <taxon>Viridiplantae</taxon>
        <taxon>Streptophyta</taxon>
        <taxon>Embryophyta</taxon>
        <taxon>Tracheophyta</taxon>
        <taxon>Spermatophyta</taxon>
        <taxon>Magnoliopsida</taxon>
        <taxon>eudicotyledons</taxon>
        <taxon>Gunneridae</taxon>
        <taxon>Pentapetalae</taxon>
        <taxon>rosids</taxon>
        <taxon>fabids</taxon>
        <taxon>Fabales</taxon>
        <taxon>Fabaceae</taxon>
        <taxon>Papilionoideae</taxon>
        <taxon>50 kb inversion clade</taxon>
        <taxon>genistoids sensu lato</taxon>
        <taxon>core genistoids</taxon>
        <taxon>Genisteae</taxon>
        <taxon>Lupinus</taxon>
    </lineage>
</organism>
<feature type="compositionally biased region" description="Basic and acidic residues" evidence="1">
    <location>
        <begin position="225"/>
        <end position="234"/>
    </location>
</feature>
<feature type="compositionally biased region" description="Polar residues" evidence="1">
    <location>
        <begin position="211"/>
        <end position="224"/>
    </location>
</feature>
<protein>
    <submittedName>
        <fullName evidence="2">Uncharacterized protein</fullName>
    </submittedName>
</protein>
<feature type="compositionally biased region" description="Polar residues" evidence="1">
    <location>
        <begin position="312"/>
        <end position="324"/>
    </location>
</feature>
<feature type="compositionally biased region" description="Low complexity" evidence="1">
    <location>
        <begin position="138"/>
        <end position="153"/>
    </location>
</feature>
<dbReference type="EMBL" id="CAXHTB010000007">
    <property type="protein sequence ID" value="CAL0309544.1"/>
    <property type="molecule type" value="Genomic_DNA"/>
</dbReference>
<gene>
    <name evidence="2" type="ORF">LLUT_LOCUS10604</name>
</gene>
<comment type="caution">
    <text evidence="2">The sequence shown here is derived from an EMBL/GenBank/DDBJ whole genome shotgun (WGS) entry which is preliminary data.</text>
</comment>
<evidence type="ECO:0000313" key="3">
    <source>
        <dbReference type="Proteomes" id="UP001497480"/>
    </source>
</evidence>
<accession>A0AAV1WJN0</accession>
<dbReference type="Proteomes" id="UP001497480">
    <property type="component" value="Unassembled WGS sequence"/>
</dbReference>
<reference evidence="2 3" key="1">
    <citation type="submission" date="2024-03" db="EMBL/GenBank/DDBJ databases">
        <authorList>
            <person name="Martinez-Hernandez J."/>
        </authorList>
    </citation>
    <scope>NUCLEOTIDE SEQUENCE [LARGE SCALE GENOMIC DNA]</scope>
</reference>
<sequence length="464" mass="51513">MSHSGGWRDYSSRGSGYSQSFNSYGGKWHEKDWKKDVDNFSKDKLQFHPHNRKFPGYMDNRSANRFKRDQIRHSQSWTYERWWRIRSDKTARGLNNPHRNNGKSDSRVNAIVDVKHKTRFEEEFPLLGDEQKHDGSRSGRALSSHSSNSSHGLPTDTSAVIVSNSSTSASHEVPATVETNRIIATKLDQHTMSASSSQIAPGHSMAATLAQGPSRSDTSSQASVDTERCEELARMKSRALIPMTPSKPRILVDGPKFKTWKQQYPPTHSPHGDNTKSDLPKKTSGNSHNTTASRELNSGVSSAEKDSASPGGKNSRNVTSSVMTTLEKKPTPQRESRIAFFKNLSMKSSLKNSCPDPCVTEKSAVVTVNSGDAPSVENETETSAIKSLTEESYIIITENNANACTEHLKSSSSSESKNPVLYPEEEEEIAFLRSLGWEESAGEDESLTEEEIKDFVEKCKKLQP</sequence>
<feature type="region of interest" description="Disordered" evidence="1">
    <location>
        <begin position="193"/>
        <end position="336"/>
    </location>
</feature>
<feature type="compositionally biased region" description="Basic and acidic residues" evidence="1">
    <location>
        <begin position="326"/>
        <end position="336"/>
    </location>
</feature>
<dbReference type="PANTHER" id="PTHR34112:SF13">
    <property type="entry name" value="OS04G0448200 PROTEIN"/>
    <property type="match status" value="1"/>
</dbReference>
<dbReference type="PANTHER" id="PTHR34112">
    <property type="entry name" value="C-JUN-AMINO-TERMINAL KINASE-INTERACTING PROTEIN"/>
    <property type="match status" value="1"/>
</dbReference>
<evidence type="ECO:0000256" key="1">
    <source>
        <dbReference type="SAM" id="MobiDB-lite"/>
    </source>
</evidence>
<feature type="region of interest" description="Disordered" evidence="1">
    <location>
        <begin position="123"/>
        <end position="158"/>
    </location>
</feature>